<dbReference type="RefSeq" id="WP_310407667.1">
    <property type="nucleotide sequence ID" value="NZ_JAVDWW010000013.1"/>
</dbReference>
<name>A0ABU1XQ13_9NOCA</name>
<accession>A0ABU1XQ13</accession>
<sequence>MRELGPGAVVVPGAELVETHEDRAPLIVGVRLDGAGGEQEFALRCPSGVIEGPRAIPGVHMARVIGAAGPQSHRDPPAGVELQEGVGENVTRAGSEERLIVAVPRQLLVGSLQWASPEYRARNIHAASLLRCHCFSMLRKSRLSSSAGSTTIDTVFPLDDIVAAHHHLEAGKHIGKIVVTI</sequence>
<evidence type="ECO:0000313" key="1">
    <source>
        <dbReference type="EMBL" id="MDR7172655.1"/>
    </source>
</evidence>
<dbReference type="EMBL" id="JAVDWW010000013">
    <property type="protein sequence ID" value="MDR7172655.1"/>
    <property type="molecule type" value="Genomic_DNA"/>
</dbReference>
<gene>
    <name evidence="1" type="ORF">J2W56_006420</name>
</gene>
<evidence type="ECO:0008006" key="3">
    <source>
        <dbReference type="Google" id="ProtNLM"/>
    </source>
</evidence>
<evidence type="ECO:0000313" key="2">
    <source>
        <dbReference type="Proteomes" id="UP001251217"/>
    </source>
</evidence>
<reference evidence="1 2" key="1">
    <citation type="submission" date="2023-07" db="EMBL/GenBank/DDBJ databases">
        <title>Sorghum-associated microbial communities from plants grown in Nebraska, USA.</title>
        <authorList>
            <person name="Schachtman D."/>
        </authorList>
    </citation>
    <scope>NUCLEOTIDE SEQUENCE [LARGE SCALE GENOMIC DNA]</scope>
    <source>
        <strain evidence="1 2">4272</strain>
    </source>
</reference>
<proteinExistence type="predicted"/>
<organism evidence="1 2">
    <name type="scientific">Nocardia kruczakiae</name>
    <dbReference type="NCBI Taxonomy" id="261477"/>
    <lineage>
        <taxon>Bacteria</taxon>
        <taxon>Bacillati</taxon>
        <taxon>Actinomycetota</taxon>
        <taxon>Actinomycetes</taxon>
        <taxon>Mycobacteriales</taxon>
        <taxon>Nocardiaceae</taxon>
        <taxon>Nocardia</taxon>
    </lineage>
</organism>
<comment type="caution">
    <text evidence="1">The sequence shown here is derived from an EMBL/GenBank/DDBJ whole genome shotgun (WGS) entry which is preliminary data.</text>
</comment>
<dbReference type="Pfam" id="PF13602">
    <property type="entry name" value="ADH_zinc_N_2"/>
    <property type="match status" value="1"/>
</dbReference>
<protein>
    <recommendedName>
        <fullName evidence="3">Zinc-binding alcohol dehydrogenase family protein</fullName>
    </recommendedName>
</protein>
<dbReference type="Gene3D" id="3.90.180.10">
    <property type="entry name" value="Medium-chain alcohol dehydrogenases, catalytic domain"/>
    <property type="match status" value="1"/>
</dbReference>
<keyword evidence="2" id="KW-1185">Reference proteome</keyword>
<dbReference type="Proteomes" id="UP001251217">
    <property type="component" value="Unassembled WGS sequence"/>
</dbReference>